<sequence length="170" mass="17891">TDLDGDTLGDNEDTDDDGDGWSDAAEIACASRGGDGDPREITETPSDLDGDGLCDAYDADDDGDGYPDPACGKGSCAVGDEDRFPEDSTEWYDANGDRVGDNEAPVTLIDNIEGDPAPYVGILGVIAAGGYGLMQYGLIPRPGGLADRLEDAADYTEEFEDFDAEEIMED</sequence>
<reference evidence="2" key="1">
    <citation type="submission" date="2018-05" db="EMBL/GenBank/DDBJ databases">
        <authorList>
            <person name="Lanie J.A."/>
            <person name="Ng W.-L."/>
            <person name="Kazmierczak K.M."/>
            <person name="Andrzejewski T.M."/>
            <person name="Davidsen T.M."/>
            <person name="Wayne K.J."/>
            <person name="Tettelin H."/>
            <person name="Glass J.I."/>
            <person name="Rusch D."/>
            <person name="Podicherti R."/>
            <person name="Tsui H.-C.T."/>
            <person name="Winkler M.E."/>
        </authorList>
    </citation>
    <scope>NUCLEOTIDE SEQUENCE</scope>
</reference>
<feature type="compositionally biased region" description="Acidic residues" evidence="1">
    <location>
        <begin position="1"/>
        <end position="20"/>
    </location>
</feature>
<proteinExistence type="predicted"/>
<name>A0A383E646_9ZZZZ</name>
<dbReference type="GO" id="GO:0005509">
    <property type="term" value="F:calcium ion binding"/>
    <property type="evidence" value="ECO:0007669"/>
    <property type="project" value="InterPro"/>
</dbReference>
<protein>
    <submittedName>
        <fullName evidence="2">Uncharacterized protein</fullName>
    </submittedName>
</protein>
<feature type="compositionally biased region" description="Acidic residues" evidence="1">
    <location>
        <begin position="46"/>
        <end position="65"/>
    </location>
</feature>
<dbReference type="Gene3D" id="4.10.1080.10">
    <property type="entry name" value="TSP type-3 repeat"/>
    <property type="match status" value="1"/>
</dbReference>
<dbReference type="EMBL" id="UINC01223136">
    <property type="protein sequence ID" value="SVE52201.1"/>
    <property type="molecule type" value="Genomic_DNA"/>
</dbReference>
<accession>A0A383E646</accession>
<dbReference type="AlphaFoldDB" id="A0A383E646"/>
<feature type="non-terminal residue" evidence="2">
    <location>
        <position position="1"/>
    </location>
</feature>
<organism evidence="2">
    <name type="scientific">marine metagenome</name>
    <dbReference type="NCBI Taxonomy" id="408172"/>
    <lineage>
        <taxon>unclassified sequences</taxon>
        <taxon>metagenomes</taxon>
        <taxon>ecological metagenomes</taxon>
    </lineage>
</organism>
<dbReference type="InterPro" id="IPR028974">
    <property type="entry name" value="TSP_type-3_rpt"/>
</dbReference>
<evidence type="ECO:0000256" key="1">
    <source>
        <dbReference type="SAM" id="MobiDB-lite"/>
    </source>
</evidence>
<evidence type="ECO:0000313" key="2">
    <source>
        <dbReference type="EMBL" id="SVE52201.1"/>
    </source>
</evidence>
<gene>
    <name evidence="2" type="ORF">METZ01_LOCUS505055</name>
</gene>
<feature type="region of interest" description="Disordered" evidence="1">
    <location>
        <begin position="1"/>
        <end position="68"/>
    </location>
</feature>